<dbReference type="PROSITE" id="PS51975">
    <property type="entry name" value="RNASE_H_2"/>
    <property type="match status" value="1"/>
</dbReference>
<feature type="non-terminal residue" evidence="2">
    <location>
        <position position="1"/>
    </location>
</feature>
<protein>
    <recommendedName>
        <fullName evidence="1">RNase H type-2 domain-containing protein</fullName>
    </recommendedName>
</protein>
<feature type="domain" description="RNase H type-2" evidence="1">
    <location>
        <begin position="16"/>
        <end position="46"/>
    </location>
</feature>
<dbReference type="Gene3D" id="3.30.420.10">
    <property type="entry name" value="Ribonuclease H-like superfamily/Ribonuclease H"/>
    <property type="match status" value="1"/>
</dbReference>
<sequence length="46" mass="4519">VPDLSLELGLHQQGYSLVAGVDEVGRGPLAGPVVAAAVVLPLGLNG</sequence>
<dbReference type="EMBL" id="UINC01051890">
    <property type="protein sequence ID" value="SVB66579.1"/>
    <property type="molecule type" value="Genomic_DNA"/>
</dbReference>
<evidence type="ECO:0000313" key="2">
    <source>
        <dbReference type="EMBL" id="SVB66579.1"/>
    </source>
</evidence>
<dbReference type="AlphaFoldDB" id="A0A382FVB6"/>
<proteinExistence type="predicted"/>
<dbReference type="SUPFAM" id="SSF53098">
    <property type="entry name" value="Ribonuclease H-like"/>
    <property type="match status" value="1"/>
</dbReference>
<dbReference type="Pfam" id="PF01351">
    <property type="entry name" value="RNase_HII"/>
    <property type="match status" value="1"/>
</dbReference>
<dbReference type="InterPro" id="IPR036397">
    <property type="entry name" value="RNaseH_sf"/>
</dbReference>
<accession>A0A382FVB6</accession>
<feature type="non-terminal residue" evidence="2">
    <location>
        <position position="46"/>
    </location>
</feature>
<dbReference type="GO" id="GO:0004523">
    <property type="term" value="F:RNA-DNA hybrid ribonuclease activity"/>
    <property type="evidence" value="ECO:0007669"/>
    <property type="project" value="InterPro"/>
</dbReference>
<dbReference type="InterPro" id="IPR024567">
    <property type="entry name" value="RNase_HII/HIII_dom"/>
</dbReference>
<dbReference type="InterPro" id="IPR012337">
    <property type="entry name" value="RNaseH-like_sf"/>
</dbReference>
<evidence type="ECO:0000259" key="1">
    <source>
        <dbReference type="PROSITE" id="PS51975"/>
    </source>
</evidence>
<reference evidence="2" key="1">
    <citation type="submission" date="2018-05" db="EMBL/GenBank/DDBJ databases">
        <authorList>
            <person name="Lanie J.A."/>
            <person name="Ng W.-L."/>
            <person name="Kazmierczak K.M."/>
            <person name="Andrzejewski T.M."/>
            <person name="Davidsen T.M."/>
            <person name="Wayne K.J."/>
            <person name="Tettelin H."/>
            <person name="Glass J.I."/>
            <person name="Rusch D."/>
            <person name="Podicherti R."/>
            <person name="Tsui H.-C.T."/>
            <person name="Winkler M.E."/>
        </authorList>
    </citation>
    <scope>NUCLEOTIDE SEQUENCE</scope>
</reference>
<gene>
    <name evidence="2" type="ORF">METZ01_LOCUS219433</name>
</gene>
<organism evidence="2">
    <name type="scientific">marine metagenome</name>
    <dbReference type="NCBI Taxonomy" id="408172"/>
    <lineage>
        <taxon>unclassified sequences</taxon>
        <taxon>metagenomes</taxon>
        <taxon>ecological metagenomes</taxon>
    </lineage>
</organism>
<dbReference type="GO" id="GO:0003676">
    <property type="term" value="F:nucleic acid binding"/>
    <property type="evidence" value="ECO:0007669"/>
    <property type="project" value="InterPro"/>
</dbReference>
<name>A0A382FVB6_9ZZZZ</name>